<feature type="region of interest" description="Disordered" evidence="1">
    <location>
        <begin position="1"/>
        <end position="58"/>
    </location>
</feature>
<accession>A0A0L0G1Q5</accession>
<evidence type="ECO:0000313" key="2">
    <source>
        <dbReference type="EMBL" id="KNC82108.1"/>
    </source>
</evidence>
<proteinExistence type="predicted"/>
<keyword evidence="3" id="KW-1185">Reference proteome</keyword>
<evidence type="ECO:0000256" key="1">
    <source>
        <dbReference type="SAM" id="MobiDB-lite"/>
    </source>
</evidence>
<dbReference type="RefSeq" id="XP_014156010.1">
    <property type="nucleotide sequence ID" value="XM_014300535.1"/>
</dbReference>
<protein>
    <submittedName>
        <fullName evidence="2">Uncharacterized protein</fullName>
    </submittedName>
</protein>
<dbReference type="GeneID" id="25906101"/>
<feature type="region of interest" description="Disordered" evidence="1">
    <location>
        <begin position="71"/>
        <end position="94"/>
    </location>
</feature>
<evidence type="ECO:0000313" key="3">
    <source>
        <dbReference type="Proteomes" id="UP000054560"/>
    </source>
</evidence>
<feature type="compositionally biased region" description="Polar residues" evidence="1">
    <location>
        <begin position="76"/>
        <end position="94"/>
    </location>
</feature>
<dbReference type="Proteomes" id="UP000054560">
    <property type="component" value="Unassembled WGS sequence"/>
</dbReference>
<feature type="compositionally biased region" description="Basic and acidic residues" evidence="1">
    <location>
        <begin position="1"/>
        <end position="22"/>
    </location>
</feature>
<reference evidence="2 3" key="1">
    <citation type="submission" date="2011-02" db="EMBL/GenBank/DDBJ databases">
        <title>The Genome Sequence of Sphaeroforma arctica JP610.</title>
        <authorList>
            <consortium name="The Broad Institute Genome Sequencing Platform"/>
            <person name="Russ C."/>
            <person name="Cuomo C."/>
            <person name="Young S.K."/>
            <person name="Zeng Q."/>
            <person name="Gargeya S."/>
            <person name="Alvarado L."/>
            <person name="Berlin A."/>
            <person name="Chapman S.B."/>
            <person name="Chen Z."/>
            <person name="Freedman E."/>
            <person name="Gellesch M."/>
            <person name="Goldberg J."/>
            <person name="Griggs A."/>
            <person name="Gujja S."/>
            <person name="Heilman E."/>
            <person name="Heiman D."/>
            <person name="Howarth C."/>
            <person name="Mehta T."/>
            <person name="Neiman D."/>
            <person name="Pearson M."/>
            <person name="Roberts A."/>
            <person name="Saif S."/>
            <person name="Shea T."/>
            <person name="Shenoy N."/>
            <person name="Sisk P."/>
            <person name="Stolte C."/>
            <person name="Sykes S."/>
            <person name="White J."/>
            <person name="Yandava C."/>
            <person name="Burger G."/>
            <person name="Gray M.W."/>
            <person name="Holland P.W.H."/>
            <person name="King N."/>
            <person name="Lang F.B.F."/>
            <person name="Roger A.J."/>
            <person name="Ruiz-Trillo I."/>
            <person name="Haas B."/>
            <person name="Nusbaum C."/>
            <person name="Birren B."/>
        </authorList>
    </citation>
    <scope>NUCLEOTIDE SEQUENCE [LARGE SCALE GENOMIC DNA]</scope>
    <source>
        <strain evidence="2 3">JP610</strain>
    </source>
</reference>
<organism evidence="2 3">
    <name type="scientific">Sphaeroforma arctica JP610</name>
    <dbReference type="NCBI Taxonomy" id="667725"/>
    <lineage>
        <taxon>Eukaryota</taxon>
        <taxon>Ichthyosporea</taxon>
        <taxon>Ichthyophonida</taxon>
        <taxon>Sphaeroforma</taxon>
    </lineage>
</organism>
<dbReference type="AlphaFoldDB" id="A0A0L0G1Q5"/>
<sequence>MSNRGRPIDQTRGPREAQDCSRRGQHRRQQTDHLARRRGGGPQNNMVSEEGSITPLPNATEVYINPILHSEYGTPESITSQPNRDYWSSTESQQ</sequence>
<name>A0A0L0G1Q5_9EUKA</name>
<dbReference type="EMBL" id="KQ241959">
    <property type="protein sequence ID" value="KNC82108.1"/>
    <property type="molecule type" value="Genomic_DNA"/>
</dbReference>
<gene>
    <name evidence="2" type="ORF">SARC_05597</name>
</gene>